<dbReference type="AlphaFoldDB" id="A0A3S3B556"/>
<evidence type="ECO:0000313" key="2">
    <source>
        <dbReference type="Proteomes" id="UP000284333"/>
    </source>
</evidence>
<dbReference type="OrthoDB" id="4382075at2"/>
<keyword evidence="2" id="KW-1185">Reference proteome</keyword>
<dbReference type="EMBL" id="RKLN01000003">
    <property type="protein sequence ID" value="RVW03448.1"/>
    <property type="molecule type" value="Genomic_DNA"/>
</dbReference>
<proteinExistence type="predicted"/>
<comment type="caution">
    <text evidence="1">The sequence shown here is derived from an EMBL/GenBank/DDBJ whole genome shotgun (WGS) entry which is preliminary data.</text>
</comment>
<protein>
    <submittedName>
        <fullName evidence="1">ESX-1 secretion-associated protein</fullName>
    </submittedName>
</protein>
<name>A0A3S3B556_9NOCA</name>
<dbReference type="Proteomes" id="UP000284333">
    <property type="component" value="Unassembled WGS sequence"/>
</dbReference>
<reference evidence="1 2" key="1">
    <citation type="submission" date="2018-11" db="EMBL/GenBank/DDBJ databases">
        <title>Rhodococcus spongicola sp. nov. and Rhodococcus xishaensis sp. nov. from marine sponges.</title>
        <authorList>
            <person name="Li L."/>
            <person name="Lin H.W."/>
        </authorList>
    </citation>
    <scope>NUCLEOTIDE SEQUENCE [LARGE SCALE GENOMIC DNA]</scope>
    <source>
        <strain evidence="1 2">LHW50502</strain>
    </source>
</reference>
<sequence length="110" mass="10700">MLDGFRAAPDEIRAYGDIAAGAAAHIAATEGLDVAANVAALAPVFGVIGADFLATYATTQATHAGSVAALAHSYAGTGSVAHAIAAAYDSADRNISTVLGAAQTALGENA</sequence>
<dbReference type="RefSeq" id="WP_127947042.1">
    <property type="nucleotide sequence ID" value="NZ_RKLN01000003.1"/>
</dbReference>
<organism evidence="1 2">
    <name type="scientific">Rhodococcus spongiicola</name>
    <dbReference type="NCBI Taxonomy" id="2487352"/>
    <lineage>
        <taxon>Bacteria</taxon>
        <taxon>Bacillati</taxon>
        <taxon>Actinomycetota</taxon>
        <taxon>Actinomycetes</taxon>
        <taxon>Mycobacteriales</taxon>
        <taxon>Nocardiaceae</taxon>
        <taxon>Rhodococcus</taxon>
    </lineage>
</organism>
<accession>A0A3S3B556</accession>
<gene>
    <name evidence="1" type="ORF">EF834_09985</name>
</gene>
<evidence type="ECO:0000313" key="1">
    <source>
        <dbReference type="EMBL" id="RVW03448.1"/>
    </source>
</evidence>